<accession>A0A5N6XS01</accession>
<reference evidence="9" key="1">
    <citation type="submission" date="2019-04" db="EMBL/GenBank/DDBJ databases">
        <title>Friends and foes A comparative genomics study of 23 Aspergillus species from section Flavi.</title>
        <authorList>
            <consortium name="DOE Joint Genome Institute"/>
            <person name="Kjaerbolling I."/>
            <person name="Vesth T."/>
            <person name="Frisvad J.C."/>
            <person name="Nybo J.L."/>
            <person name="Theobald S."/>
            <person name="Kildgaard S."/>
            <person name="Isbrandt T."/>
            <person name="Kuo A."/>
            <person name="Sato A."/>
            <person name="Lyhne E.K."/>
            <person name="Kogle M.E."/>
            <person name="Wiebenga A."/>
            <person name="Kun R.S."/>
            <person name="Lubbers R.J."/>
            <person name="Makela M.R."/>
            <person name="Barry K."/>
            <person name="Chovatia M."/>
            <person name="Clum A."/>
            <person name="Daum C."/>
            <person name="Haridas S."/>
            <person name="He G."/>
            <person name="LaButti K."/>
            <person name="Lipzen A."/>
            <person name="Mondo S."/>
            <person name="Riley R."/>
            <person name="Salamov A."/>
            <person name="Simmons B.A."/>
            <person name="Magnuson J.K."/>
            <person name="Henrissat B."/>
            <person name="Mortensen U.H."/>
            <person name="Larsen T.O."/>
            <person name="Devries R.P."/>
            <person name="Grigoriev I.V."/>
            <person name="Machida M."/>
            <person name="Baker S.E."/>
            <person name="Andersen M.R."/>
        </authorList>
    </citation>
    <scope>NUCLEOTIDE SEQUENCE</scope>
    <source>
        <strain evidence="9">CBS 117612</strain>
    </source>
</reference>
<dbReference type="CDD" id="cd12148">
    <property type="entry name" value="fungal_TF_MHR"/>
    <property type="match status" value="1"/>
</dbReference>
<comment type="subcellular location">
    <subcellularLocation>
        <location evidence="1">Nucleus</location>
    </subcellularLocation>
</comment>
<keyword evidence="6" id="KW-0539">Nucleus</keyword>
<keyword evidence="5" id="KW-0804">Transcription</keyword>
<dbReference type="Pfam" id="PF04082">
    <property type="entry name" value="Fungal_trans"/>
    <property type="match status" value="1"/>
</dbReference>
<evidence type="ECO:0000256" key="3">
    <source>
        <dbReference type="ARBA" id="ARBA00023015"/>
    </source>
</evidence>
<dbReference type="OrthoDB" id="39175at2759"/>
<evidence type="ECO:0000256" key="4">
    <source>
        <dbReference type="ARBA" id="ARBA00023125"/>
    </source>
</evidence>
<dbReference type="GO" id="GO:0008270">
    <property type="term" value="F:zinc ion binding"/>
    <property type="evidence" value="ECO:0007669"/>
    <property type="project" value="InterPro"/>
</dbReference>
<dbReference type="GO" id="GO:0006351">
    <property type="term" value="P:DNA-templated transcription"/>
    <property type="evidence" value="ECO:0007669"/>
    <property type="project" value="InterPro"/>
</dbReference>
<feature type="compositionally biased region" description="Polar residues" evidence="7">
    <location>
        <begin position="53"/>
        <end position="68"/>
    </location>
</feature>
<dbReference type="Gene3D" id="4.10.240.10">
    <property type="entry name" value="Zn(2)-C6 fungal-type DNA-binding domain"/>
    <property type="match status" value="1"/>
</dbReference>
<evidence type="ECO:0000259" key="8">
    <source>
        <dbReference type="PROSITE" id="PS50048"/>
    </source>
</evidence>
<dbReference type="InterPro" id="IPR036864">
    <property type="entry name" value="Zn2-C6_fun-type_DNA-bd_sf"/>
</dbReference>
<dbReference type="SUPFAM" id="SSF57701">
    <property type="entry name" value="Zn2/Cys6 DNA-binding domain"/>
    <property type="match status" value="1"/>
</dbReference>
<dbReference type="InterPro" id="IPR050987">
    <property type="entry name" value="AtrR-like"/>
</dbReference>
<dbReference type="GO" id="GO:0003677">
    <property type="term" value="F:DNA binding"/>
    <property type="evidence" value="ECO:0007669"/>
    <property type="project" value="UniProtKB-KW"/>
</dbReference>
<dbReference type="Pfam" id="PF00172">
    <property type="entry name" value="Zn_clus"/>
    <property type="match status" value="1"/>
</dbReference>
<dbReference type="InterPro" id="IPR001138">
    <property type="entry name" value="Zn2Cys6_DnaBD"/>
</dbReference>
<feature type="region of interest" description="Disordered" evidence="7">
    <location>
        <begin position="608"/>
        <end position="635"/>
    </location>
</feature>
<name>A0A5N6XS01_9EURO</name>
<feature type="domain" description="Zn(2)-C6 fungal-type" evidence="8">
    <location>
        <begin position="9"/>
        <end position="42"/>
    </location>
</feature>
<evidence type="ECO:0000313" key="9">
    <source>
        <dbReference type="EMBL" id="KAE8335738.1"/>
    </source>
</evidence>
<evidence type="ECO:0000256" key="1">
    <source>
        <dbReference type="ARBA" id="ARBA00004123"/>
    </source>
</evidence>
<dbReference type="Proteomes" id="UP000325558">
    <property type="component" value="Unassembled WGS sequence"/>
</dbReference>
<evidence type="ECO:0000256" key="5">
    <source>
        <dbReference type="ARBA" id="ARBA00023163"/>
    </source>
</evidence>
<dbReference type="GO" id="GO:0009893">
    <property type="term" value="P:positive regulation of metabolic process"/>
    <property type="evidence" value="ECO:0007669"/>
    <property type="project" value="UniProtKB-ARBA"/>
</dbReference>
<evidence type="ECO:0000256" key="7">
    <source>
        <dbReference type="SAM" id="MobiDB-lite"/>
    </source>
</evidence>
<dbReference type="SMART" id="SM00906">
    <property type="entry name" value="Fungal_trans"/>
    <property type="match status" value="1"/>
</dbReference>
<dbReference type="SMART" id="SM00066">
    <property type="entry name" value="GAL4"/>
    <property type="match status" value="1"/>
</dbReference>
<dbReference type="InterPro" id="IPR007219">
    <property type="entry name" value="XnlR_reg_dom"/>
</dbReference>
<proteinExistence type="predicted"/>
<dbReference type="PANTHER" id="PTHR46910:SF3">
    <property type="entry name" value="HALOTOLERANCE PROTEIN 9-RELATED"/>
    <property type="match status" value="1"/>
</dbReference>
<dbReference type="PANTHER" id="PTHR46910">
    <property type="entry name" value="TRANSCRIPTION FACTOR PDR1"/>
    <property type="match status" value="1"/>
</dbReference>
<feature type="compositionally biased region" description="Polar residues" evidence="7">
    <location>
        <begin position="608"/>
        <end position="630"/>
    </location>
</feature>
<feature type="region of interest" description="Disordered" evidence="7">
    <location>
        <begin position="53"/>
        <end position="117"/>
    </location>
</feature>
<gene>
    <name evidence="9" type="ORF">BDV24DRAFT_168964</name>
</gene>
<keyword evidence="4" id="KW-0238">DNA-binding</keyword>
<sequence length="687" mass="76280">MLHSRLSHVCDACKARKVKCLKPSDLSATCMNCRKHEIICVYSPLKRKFKSHSQSSANPTLEHCSNGNPVDPVAPETLTVEPSVSLPPDGNLSNTSSGSLENLVPTPPLTGSESNPTSYPLYVDQLLESQQLTGRSQNPFYPLIANENYLASSSMSFFSNSRLDVLSSRLGNDELKSLMSQISNMIKTRTEVHHHSLGPSNIWGPSASAPTLSADRARHFVDVYFKYVHPLYPFLDRHEFESRAFSTKLDSDLANGASWAALYYAVLALGCEADGGGSFAPGKGEAWSLFRVALDLYPRVLLLNTELLEVQSITAMAVFCLNLSGSQIQGKITSEAARVAQRAFLNKSSTSSDAAIRSRAFWVVYYIEKTISFQHGTTSFIVDCDIGVPVPFIEESFFDGLDWFLMSIRFARLYSRIFTELFSISATKNSKESYLTKITEFEKLLDKQRQAIPPLFRPGLKLRPHAFSGPCGIVAALRIHYHFHELKIALHRLKLHVTRDQRYSQQWPTLTEMMGSARAVIDLTRLIQQEPSTSFYIIIYLPLTALFVLFDRVIHDPNSEDARINLVLLESVTGFFSALEYVTDGYLPGSMLVQFASIAREFYKTRRMGSSSNGESIDSGHVSTETPDTGTSGGAHLPWEANNDIRSQDTSSFSLSGFIYPDGMDTVGLEVMDLFGGPMAGFELYQA</sequence>
<dbReference type="CDD" id="cd00067">
    <property type="entry name" value="GAL4"/>
    <property type="match status" value="1"/>
</dbReference>
<dbReference type="PROSITE" id="PS50048">
    <property type="entry name" value="ZN2_CY6_FUNGAL_2"/>
    <property type="match status" value="1"/>
</dbReference>
<feature type="compositionally biased region" description="Polar residues" evidence="7">
    <location>
        <begin position="91"/>
        <end position="100"/>
    </location>
</feature>
<organism evidence="9">
    <name type="scientific">Aspergillus arachidicola</name>
    <dbReference type="NCBI Taxonomy" id="656916"/>
    <lineage>
        <taxon>Eukaryota</taxon>
        <taxon>Fungi</taxon>
        <taxon>Dikarya</taxon>
        <taxon>Ascomycota</taxon>
        <taxon>Pezizomycotina</taxon>
        <taxon>Eurotiomycetes</taxon>
        <taxon>Eurotiomycetidae</taxon>
        <taxon>Eurotiales</taxon>
        <taxon>Aspergillaceae</taxon>
        <taxon>Aspergillus</taxon>
        <taxon>Aspergillus subgen. Circumdati</taxon>
    </lineage>
</organism>
<protein>
    <recommendedName>
        <fullName evidence="8">Zn(2)-C6 fungal-type domain-containing protein</fullName>
    </recommendedName>
</protein>
<dbReference type="AlphaFoldDB" id="A0A5N6XS01"/>
<dbReference type="EMBL" id="ML737210">
    <property type="protein sequence ID" value="KAE8335738.1"/>
    <property type="molecule type" value="Genomic_DNA"/>
</dbReference>
<evidence type="ECO:0000256" key="2">
    <source>
        <dbReference type="ARBA" id="ARBA00022723"/>
    </source>
</evidence>
<keyword evidence="2" id="KW-0479">Metal-binding</keyword>
<keyword evidence="3" id="KW-0805">Transcription regulation</keyword>
<dbReference type="GO" id="GO:0000981">
    <property type="term" value="F:DNA-binding transcription factor activity, RNA polymerase II-specific"/>
    <property type="evidence" value="ECO:0007669"/>
    <property type="project" value="InterPro"/>
</dbReference>
<dbReference type="PROSITE" id="PS00463">
    <property type="entry name" value="ZN2_CY6_FUNGAL_1"/>
    <property type="match status" value="1"/>
</dbReference>
<dbReference type="GO" id="GO:0005634">
    <property type="term" value="C:nucleus"/>
    <property type="evidence" value="ECO:0007669"/>
    <property type="project" value="UniProtKB-SubCell"/>
</dbReference>
<evidence type="ECO:0000256" key="6">
    <source>
        <dbReference type="ARBA" id="ARBA00023242"/>
    </source>
</evidence>